<dbReference type="PANTHER" id="PTHR30024:SF47">
    <property type="entry name" value="TAURINE-BINDING PERIPLASMIC PROTEIN"/>
    <property type="match status" value="1"/>
</dbReference>
<dbReference type="PANTHER" id="PTHR30024">
    <property type="entry name" value="ALIPHATIC SULFONATES-BINDING PROTEIN-RELATED"/>
    <property type="match status" value="1"/>
</dbReference>
<sequence>MGLIRRTLAVGITAVLALTASACGNSDTTSSSSSGNGLEKTTLKVGTIPVPDSAPLQVAIERGFFKAEGLEVQPEVVAGGAVATQKLLGGSLDISLGAYVGTFLAQDKGAGKFKYVADSYGAAPGAFVIMVKKDSPIKTVADLKGKTIAVNVLKSVSQLTAEVQMKVAGVTATQDQFVEKAFPDMPAALENGQVDAIAGVEPFITVISKAGGRIIVDEMTGPTENLPIAGWFTTDATASKYPKAIAAFQRALGKAQELVAKDRKIVEETLPKYTKIDAATAAVISLGSYPTSLSESRLQRVADLMKEYGYIKNDLDVKSMILPPPAN</sequence>
<reference evidence="6" key="1">
    <citation type="submission" date="2022-10" db="EMBL/GenBank/DDBJ databases">
        <title>The complete genomes of actinobacterial strains from the NBC collection.</title>
        <authorList>
            <person name="Joergensen T.S."/>
            <person name="Alvarez Arevalo M."/>
            <person name="Sterndorff E.B."/>
            <person name="Faurdal D."/>
            <person name="Vuksanovic O."/>
            <person name="Mourched A.-S."/>
            <person name="Charusanti P."/>
            <person name="Shaw S."/>
            <person name="Blin K."/>
            <person name="Weber T."/>
        </authorList>
    </citation>
    <scope>NUCLEOTIDE SEQUENCE</scope>
    <source>
        <strain evidence="6">NBC_00254</strain>
    </source>
</reference>
<accession>A0ABZ1T0E2</accession>
<dbReference type="PROSITE" id="PS51257">
    <property type="entry name" value="PROKAR_LIPOPROTEIN"/>
    <property type="match status" value="1"/>
</dbReference>
<keyword evidence="3 4" id="KW-0732">Signal</keyword>
<evidence type="ECO:0000256" key="2">
    <source>
        <dbReference type="ARBA" id="ARBA00010742"/>
    </source>
</evidence>
<evidence type="ECO:0000256" key="4">
    <source>
        <dbReference type="SAM" id="SignalP"/>
    </source>
</evidence>
<evidence type="ECO:0000256" key="1">
    <source>
        <dbReference type="ARBA" id="ARBA00004418"/>
    </source>
</evidence>
<evidence type="ECO:0000313" key="6">
    <source>
        <dbReference type="EMBL" id="WUP78780.1"/>
    </source>
</evidence>
<dbReference type="SUPFAM" id="SSF53850">
    <property type="entry name" value="Periplasmic binding protein-like II"/>
    <property type="match status" value="1"/>
</dbReference>
<keyword evidence="7" id="KW-1185">Reference proteome</keyword>
<gene>
    <name evidence="6" type="ORF">OG913_17880</name>
</gene>
<evidence type="ECO:0000256" key="3">
    <source>
        <dbReference type="ARBA" id="ARBA00022729"/>
    </source>
</evidence>
<dbReference type="Proteomes" id="UP001432011">
    <property type="component" value="Chromosome"/>
</dbReference>
<dbReference type="SMART" id="SM00062">
    <property type="entry name" value="PBPb"/>
    <property type="match status" value="1"/>
</dbReference>
<organism evidence="6 7">
    <name type="scientific">Microbispora hainanensis</name>
    <dbReference type="NCBI Taxonomy" id="568844"/>
    <lineage>
        <taxon>Bacteria</taxon>
        <taxon>Bacillati</taxon>
        <taxon>Actinomycetota</taxon>
        <taxon>Actinomycetes</taxon>
        <taxon>Streptosporangiales</taxon>
        <taxon>Streptosporangiaceae</taxon>
        <taxon>Microbispora</taxon>
    </lineage>
</organism>
<feature type="domain" description="Solute-binding protein family 3/N-terminal" evidence="5">
    <location>
        <begin position="42"/>
        <end position="268"/>
    </location>
</feature>
<feature type="signal peptide" evidence="4">
    <location>
        <begin position="1"/>
        <end position="22"/>
    </location>
</feature>
<dbReference type="Gene3D" id="3.40.190.10">
    <property type="entry name" value="Periplasmic binding protein-like II"/>
    <property type="match status" value="2"/>
</dbReference>
<dbReference type="RefSeq" id="WP_240972261.1">
    <property type="nucleotide sequence ID" value="NZ_CP108086.1"/>
</dbReference>
<evidence type="ECO:0000259" key="5">
    <source>
        <dbReference type="SMART" id="SM00062"/>
    </source>
</evidence>
<feature type="chain" id="PRO_5047510986" evidence="4">
    <location>
        <begin position="23"/>
        <end position="327"/>
    </location>
</feature>
<proteinExistence type="inferred from homology"/>
<dbReference type="Pfam" id="PF09084">
    <property type="entry name" value="NMT1"/>
    <property type="match status" value="1"/>
</dbReference>
<name>A0ABZ1T0E2_9ACTN</name>
<evidence type="ECO:0000313" key="7">
    <source>
        <dbReference type="Proteomes" id="UP001432011"/>
    </source>
</evidence>
<dbReference type="InterPro" id="IPR001638">
    <property type="entry name" value="Solute-binding_3/MltF_N"/>
</dbReference>
<comment type="similarity">
    <text evidence="2">Belongs to the bacterial solute-binding protein SsuA/TauA family.</text>
</comment>
<dbReference type="EMBL" id="CP108085">
    <property type="protein sequence ID" value="WUP78780.1"/>
    <property type="molecule type" value="Genomic_DNA"/>
</dbReference>
<comment type="subcellular location">
    <subcellularLocation>
        <location evidence="1">Periplasm</location>
    </subcellularLocation>
</comment>
<protein>
    <submittedName>
        <fullName evidence="6">ABC transporter substrate-binding protein</fullName>
    </submittedName>
</protein>
<dbReference type="InterPro" id="IPR015168">
    <property type="entry name" value="SsuA/THI5"/>
</dbReference>